<dbReference type="GO" id="GO:0005635">
    <property type="term" value="C:nuclear envelope"/>
    <property type="evidence" value="ECO:0007669"/>
    <property type="project" value="UniProtKB-ARBA"/>
</dbReference>
<dbReference type="PROSITE" id="PS51469">
    <property type="entry name" value="SUN"/>
    <property type="match status" value="1"/>
</dbReference>
<dbReference type="GO" id="GO:0016020">
    <property type="term" value="C:membrane"/>
    <property type="evidence" value="ECO:0007669"/>
    <property type="project" value="UniProtKB-SubCell"/>
</dbReference>
<organism evidence="8 9">
    <name type="scientific">Canna indica</name>
    <name type="common">Indian-shot</name>
    <dbReference type="NCBI Taxonomy" id="4628"/>
    <lineage>
        <taxon>Eukaryota</taxon>
        <taxon>Viridiplantae</taxon>
        <taxon>Streptophyta</taxon>
        <taxon>Embryophyta</taxon>
        <taxon>Tracheophyta</taxon>
        <taxon>Spermatophyta</taxon>
        <taxon>Magnoliopsida</taxon>
        <taxon>Liliopsida</taxon>
        <taxon>Zingiberales</taxon>
        <taxon>Cannaceae</taxon>
        <taxon>Canna</taxon>
    </lineage>
</organism>
<keyword evidence="2 6" id="KW-0812">Transmembrane</keyword>
<reference evidence="8 9" key="1">
    <citation type="submission" date="2023-10" db="EMBL/GenBank/DDBJ databases">
        <title>Chromosome-scale genome assembly provides insights into flower coloration mechanisms of Canna indica.</title>
        <authorList>
            <person name="Li C."/>
        </authorList>
    </citation>
    <scope>NUCLEOTIDE SEQUENCE [LARGE SCALE GENOMIC DNA]</scope>
    <source>
        <tissue evidence="8">Flower</tissue>
    </source>
</reference>
<dbReference type="AlphaFoldDB" id="A0AAQ3KZP5"/>
<dbReference type="EMBL" id="CP136897">
    <property type="protein sequence ID" value="WOL18048.1"/>
    <property type="molecule type" value="Genomic_DNA"/>
</dbReference>
<dbReference type="Proteomes" id="UP001327560">
    <property type="component" value="Chromosome 8"/>
</dbReference>
<evidence type="ECO:0000313" key="9">
    <source>
        <dbReference type="Proteomes" id="UP001327560"/>
    </source>
</evidence>
<evidence type="ECO:0000256" key="4">
    <source>
        <dbReference type="ARBA" id="ARBA00023136"/>
    </source>
</evidence>
<sequence>MSAPNAAVRYPETTQDARRRIVVKEKKSSSGTLKGGGTYGDTAGNVNDFHHKTRGQSFVERSKHMEEVKRGFVASALGSRHKKGTSKSEKAKWPFFLSILTRLCLLLVGVLWLGLLVWRWKDMIKYSKGFSSLDSEGRLLDLEESLKSSAKRLQNQLDVVDRKIGTEVGITKRELKKQVEEKDLLFKEGLRRLTSQTDKLDRSVAEMKGMGLLSKEELQNFLNGFKERSLGGNDYEFTLDDIRKLAKEIVEKEIEKHAADGLGWIDYALASGGARVISHSEPYLVGKSRHWLALGKGRNRVHPNAQRMLEPSFGEPGKCFALQGNNGFIKIRLKTGIIPEAVTLEHVPKSVAYDRSSALKDCTVSAWFEEPGSNPTILPEKIFILTEFSYDLEKSNAQTFKVDTTVSGLINTVQLDFSTNHGSSTLTCIYRFRVHGYEPNSSMNVAAQG</sequence>
<keyword evidence="4 6" id="KW-0472">Membrane</keyword>
<evidence type="ECO:0000259" key="7">
    <source>
        <dbReference type="PROSITE" id="PS51469"/>
    </source>
</evidence>
<proteinExistence type="predicted"/>
<evidence type="ECO:0000313" key="8">
    <source>
        <dbReference type="EMBL" id="WOL18048.1"/>
    </source>
</evidence>
<dbReference type="InterPro" id="IPR012919">
    <property type="entry name" value="SUN_dom"/>
</dbReference>
<name>A0AAQ3KZP5_9LILI</name>
<gene>
    <name evidence="8" type="ORF">Cni_G26841</name>
</gene>
<keyword evidence="9" id="KW-1185">Reference proteome</keyword>
<comment type="subcellular location">
    <subcellularLocation>
        <location evidence="1">Membrane</location>
    </subcellularLocation>
</comment>
<feature type="domain" description="SUN" evidence="7">
    <location>
        <begin position="272"/>
        <end position="439"/>
    </location>
</feature>
<protein>
    <recommendedName>
        <fullName evidence="7">SUN domain-containing protein</fullName>
    </recommendedName>
</protein>
<evidence type="ECO:0000256" key="1">
    <source>
        <dbReference type="ARBA" id="ARBA00004370"/>
    </source>
</evidence>
<evidence type="ECO:0000256" key="5">
    <source>
        <dbReference type="SAM" id="MobiDB-lite"/>
    </source>
</evidence>
<dbReference type="PANTHER" id="PTHR12911">
    <property type="entry name" value="SAD1/UNC-84-LIKE PROTEIN-RELATED"/>
    <property type="match status" value="1"/>
</dbReference>
<accession>A0AAQ3KZP5</accession>
<evidence type="ECO:0000256" key="6">
    <source>
        <dbReference type="SAM" id="Phobius"/>
    </source>
</evidence>
<feature type="region of interest" description="Disordered" evidence="5">
    <location>
        <begin position="22"/>
        <end position="46"/>
    </location>
</feature>
<dbReference type="GO" id="GO:0043495">
    <property type="term" value="F:protein-membrane adaptor activity"/>
    <property type="evidence" value="ECO:0007669"/>
    <property type="project" value="TreeGrafter"/>
</dbReference>
<evidence type="ECO:0000256" key="2">
    <source>
        <dbReference type="ARBA" id="ARBA00022692"/>
    </source>
</evidence>
<evidence type="ECO:0000256" key="3">
    <source>
        <dbReference type="ARBA" id="ARBA00022989"/>
    </source>
</evidence>
<dbReference type="Pfam" id="PF07738">
    <property type="entry name" value="Sad1_UNC"/>
    <property type="match status" value="1"/>
</dbReference>
<dbReference type="PANTHER" id="PTHR12911:SF8">
    <property type="entry name" value="KLAROID PROTEIN-RELATED"/>
    <property type="match status" value="1"/>
</dbReference>
<feature type="transmembrane region" description="Helical" evidence="6">
    <location>
        <begin position="95"/>
        <end position="118"/>
    </location>
</feature>
<dbReference type="InterPro" id="IPR045119">
    <property type="entry name" value="SUN1-5"/>
</dbReference>
<keyword evidence="3 6" id="KW-1133">Transmembrane helix</keyword>
<dbReference type="Gene3D" id="2.60.120.260">
    <property type="entry name" value="Galactose-binding domain-like"/>
    <property type="match status" value="1"/>
</dbReference>